<dbReference type="Gene3D" id="1.10.150.130">
    <property type="match status" value="1"/>
</dbReference>
<evidence type="ECO:0000256" key="2">
    <source>
        <dbReference type="ARBA" id="ARBA00022490"/>
    </source>
</evidence>
<sequence>MDFSGVPPFVVDFLNYMITIKNKSPNTIKEYYYDLRTFLRYLKAKDLNILSQIEKIDDLENIDVSSFEIEKLKTLTLSNLYEYFSFLATRFNNGPHARARKVASIRSFFKYLYSKAKLISDNPAKDLESPKLGKRNPRYLTLEESKKLLSTIDGENKERDFAIITLFLNCGLRLSELVNINLSDIKEDMLRIVGKGNKERIIYLNKACREAIENYLKVRPTEGVRDKDALFLSERKKRISRRTVQYIVEKYVKMAGINQKRISAHKLRHTAATLMYRHGKVDIRSLQTILGHQSISTTEIYTHVNDDDIKKAFEKNPLSGENQDTQQSS</sequence>
<dbReference type="InterPro" id="IPR002104">
    <property type="entry name" value="Integrase_catalytic"/>
</dbReference>
<dbReference type="Pfam" id="PF00589">
    <property type="entry name" value="Phage_integrase"/>
    <property type="match status" value="1"/>
</dbReference>
<keyword evidence="6 9" id="KW-0238">DNA-binding</keyword>
<evidence type="ECO:0000259" key="11">
    <source>
        <dbReference type="PROSITE" id="PS51900"/>
    </source>
</evidence>
<evidence type="ECO:0000313" key="12">
    <source>
        <dbReference type="EMBL" id="BCS81160.1"/>
    </source>
</evidence>
<evidence type="ECO:0000256" key="7">
    <source>
        <dbReference type="ARBA" id="ARBA00023172"/>
    </source>
</evidence>
<evidence type="ECO:0000259" key="10">
    <source>
        <dbReference type="PROSITE" id="PS51898"/>
    </source>
</evidence>
<keyword evidence="3" id="KW-0132">Cell division</keyword>
<keyword evidence="4" id="KW-0159">Chromosome partition</keyword>
<reference evidence="12 13" key="1">
    <citation type="submission" date="2021-02" db="EMBL/GenBank/DDBJ databases">
        <title>Nitrogen-fixing ability and nitrogen fixation related genes of thermophilic fermentative bacteria in the genus Caldicellulosiruptor.</title>
        <authorList>
            <person name="Chen Y."/>
            <person name="Nishihara A."/>
            <person name="Haruta S."/>
        </authorList>
    </citation>
    <scope>NUCLEOTIDE SEQUENCE [LARGE SCALE GENOMIC DNA]</scope>
    <source>
        <strain evidence="12 13">YA01</strain>
    </source>
</reference>
<keyword evidence="8" id="KW-0131">Cell cycle</keyword>
<evidence type="ECO:0000256" key="5">
    <source>
        <dbReference type="ARBA" id="ARBA00022908"/>
    </source>
</evidence>
<name>A0ABM7NM05_9FIRM</name>
<keyword evidence="5" id="KW-0229">DNA integration</keyword>
<feature type="domain" description="Core-binding (CB)" evidence="11">
    <location>
        <begin position="4"/>
        <end position="113"/>
    </location>
</feature>
<dbReference type="InterPro" id="IPR004107">
    <property type="entry name" value="Integrase_SAM-like_N"/>
</dbReference>
<evidence type="ECO:0000256" key="1">
    <source>
        <dbReference type="ARBA" id="ARBA00004496"/>
    </source>
</evidence>
<dbReference type="SUPFAM" id="SSF56349">
    <property type="entry name" value="DNA breaking-rejoining enzymes"/>
    <property type="match status" value="1"/>
</dbReference>
<dbReference type="PANTHER" id="PTHR30349">
    <property type="entry name" value="PHAGE INTEGRASE-RELATED"/>
    <property type="match status" value="1"/>
</dbReference>
<protein>
    <submittedName>
        <fullName evidence="12">Tyrosine recombinase XerC</fullName>
    </submittedName>
</protein>
<evidence type="ECO:0000256" key="6">
    <source>
        <dbReference type="ARBA" id="ARBA00023125"/>
    </source>
</evidence>
<dbReference type="EMBL" id="AP024480">
    <property type="protein sequence ID" value="BCS81160.1"/>
    <property type="molecule type" value="Genomic_DNA"/>
</dbReference>
<dbReference type="InterPro" id="IPR050090">
    <property type="entry name" value="Tyrosine_recombinase_XerCD"/>
</dbReference>
<keyword evidence="13" id="KW-1185">Reference proteome</keyword>
<keyword evidence="7" id="KW-0233">DNA recombination</keyword>
<gene>
    <name evidence="12" type="primary">xerC</name>
    <name evidence="12" type="ORF">CaldiYA01_11200</name>
</gene>
<dbReference type="RefSeq" id="WP_207182426.1">
    <property type="nucleotide sequence ID" value="NZ_AP024480.1"/>
</dbReference>
<dbReference type="InterPro" id="IPR013762">
    <property type="entry name" value="Integrase-like_cat_sf"/>
</dbReference>
<comment type="subcellular location">
    <subcellularLocation>
        <location evidence="1">Cytoplasm</location>
    </subcellularLocation>
</comment>
<dbReference type="PROSITE" id="PS51900">
    <property type="entry name" value="CB"/>
    <property type="match status" value="1"/>
</dbReference>
<dbReference type="Pfam" id="PF02899">
    <property type="entry name" value="Phage_int_SAM_1"/>
    <property type="match status" value="1"/>
</dbReference>
<feature type="domain" description="Tyr recombinase" evidence="10">
    <location>
        <begin position="135"/>
        <end position="314"/>
    </location>
</feature>
<keyword evidence="2" id="KW-0963">Cytoplasm</keyword>
<accession>A0ABM7NM05</accession>
<evidence type="ECO:0000256" key="3">
    <source>
        <dbReference type="ARBA" id="ARBA00022618"/>
    </source>
</evidence>
<proteinExistence type="predicted"/>
<evidence type="ECO:0000256" key="4">
    <source>
        <dbReference type="ARBA" id="ARBA00022829"/>
    </source>
</evidence>
<dbReference type="Proteomes" id="UP000663623">
    <property type="component" value="Chromosome"/>
</dbReference>
<dbReference type="InterPro" id="IPR044068">
    <property type="entry name" value="CB"/>
</dbReference>
<organism evidence="12 13">
    <name type="scientific">Caldicellulosiruptor diazotrophicus</name>
    <dbReference type="NCBI Taxonomy" id="2806205"/>
    <lineage>
        <taxon>Bacteria</taxon>
        <taxon>Bacillati</taxon>
        <taxon>Bacillota</taxon>
        <taxon>Bacillota incertae sedis</taxon>
        <taxon>Caldicellulosiruptorales</taxon>
        <taxon>Caldicellulosiruptoraceae</taxon>
        <taxon>Caldicellulosiruptor</taxon>
    </lineage>
</organism>
<dbReference type="Gene3D" id="1.10.443.10">
    <property type="entry name" value="Intergrase catalytic core"/>
    <property type="match status" value="1"/>
</dbReference>
<evidence type="ECO:0000256" key="8">
    <source>
        <dbReference type="ARBA" id="ARBA00023306"/>
    </source>
</evidence>
<dbReference type="InterPro" id="IPR010998">
    <property type="entry name" value="Integrase_recombinase_N"/>
</dbReference>
<evidence type="ECO:0000256" key="9">
    <source>
        <dbReference type="PROSITE-ProRule" id="PRU01248"/>
    </source>
</evidence>
<dbReference type="PROSITE" id="PS51898">
    <property type="entry name" value="TYR_RECOMBINASE"/>
    <property type="match status" value="1"/>
</dbReference>
<evidence type="ECO:0000313" key="13">
    <source>
        <dbReference type="Proteomes" id="UP000663623"/>
    </source>
</evidence>
<dbReference type="PANTHER" id="PTHR30349:SF77">
    <property type="entry name" value="TYROSINE RECOMBINASE XERC"/>
    <property type="match status" value="1"/>
</dbReference>
<dbReference type="InterPro" id="IPR011010">
    <property type="entry name" value="DNA_brk_join_enz"/>
</dbReference>